<feature type="region of interest" description="Disordered" evidence="1">
    <location>
        <begin position="1"/>
        <end position="35"/>
    </location>
</feature>
<accession>A0A542DFP1</accession>
<evidence type="ECO:0000313" key="4">
    <source>
        <dbReference type="Proteomes" id="UP000320876"/>
    </source>
</evidence>
<dbReference type="PANTHER" id="PTHR42923">
    <property type="entry name" value="PROTOPORPHYRINOGEN OXIDASE"/>
    <property type="match status" value="1"/>
</dbReference>
<comment type="caution">
    <text evidence="3">The sequence shown here is derived from an EMBL/GenBank/DDBJ whole genome shotgun (WGS) entry which is preliminary data.</text>
</comment>
<sequence>MMDDVRSSESGWSRDTRCARGHSSAPAGDPAAARHRISSVHTNPERVAVIGGGIAGLTAAYLLQRRYEVLLFEADDRLGGHAHTHDVPSARGGTIGVDSGFIVHNDRTYPFLLRLFGELGVQTQETEMSMSIGCRGCALRYAGGRGLRGLFPRSSNLRSPAYLRMLGQVKRFHRQARRLLDEPAAERTTIGDFLADGGYTDYFADHFMLPLVSTVWSADRSNTLRYPARYLFEFLDNHGMLAVSGSPCWRTVIGGSRQYVDRAVKQLTAVHLSTPVREVRRTAEGVRVRDDADAVRTVDRVVIATHPDQALRMLPAPSAAEREVLGAFRYSRNEVWLHTDASALPGAADGRASWNYTAAGCGADDGRVQVSYDMNRLMCLDEPIDYVVSLNPVTPPPAEAILARMVYEHPVYTPESVAAQHRLPELNDGVVAYAGAYHGWGFHEDGCAAGVRAAAALGVHW</sequence>
<name>A0A542DFP1_AMYCI</name>
<dbReference type="Pfam" id="PF01593">
    <property type="entry name" value="Amino_oxidase"/>
    <property type="match status" value="1"/>
</dbReference>
<dbReference type="InterPro" id="IPR036188">
    <property type="entry name" value="FAD/NAD-bd_sf"/>
</dbReference>
<dbReference type="Gene3D" id="3.50.50.60">
    <property type="entry name" value="FAD/NAD(P)-binding domain"/>
    <property type="match status" value="1"/>
</dbReference>
<proteinExistence type="predicted"/>
<dbReference type="Proteomes" id="UP000320876">
    <property type="component" value="Unassembled WGS sequence"/>
</dbReference>
<dbReference type="InterPro" id="IPR050464">
    <property type="entry name" value="Zeta_carotene_desat/Oxidored"/>
</dbReference>
<gene>
    <name evidence="3" type="ORF">FB471_1623</name>
</gene>
<dbReference type="AlphaFoldDB" id="A0A542DFP1"/>
<dbReference type="EMBL" id="VFML01000001">
    <property type="protein sequence ID" value="TQJ01907.1"/>
    <property type="molecule type" value="Genomic_DNA"/>
</dbReference>
<feature type="domain" description="Amine oxidase" evidence="2">
    <location>
        <begin position="54"/>
        <end position="329"/>
    </location>
</feature>
<dbReference type="InterPro" id="IPR002937">
    <property type="entry name" value="Amino_oxidase"/>
</dbReference>
<organism evidence="3 4">
    <name type="scientific">Amycolatopsis cihanbeyliensis</name>
    <dbReference type="NCBI Taxonomy" id="1128664"/>
    <lineage>
        <taxon>Bacteria</taxon>
        <taxon>Bacillati</taxon>
        <taxon>Actinomycetota</taxon>
        <taxon>Actinomycetes</taxon>
        <taxon>Pseudonocardiales</taxon>
        <taxon>Pseudonocardiaceae</taxon>
        <taxon>Amycolatopsis</taxon>
    </lineage>
</organism>
<dbReference type="GO" id="GO:0016491">
    <property type="term" value="F:oxidoreductase activity"/>
    <property type="evidence" value="ECO:0007669"/>
    <property type="project" value="InterPro"/>
</dbReference>
<keyword evidence="4" id="KW-1185">Reference proteome</keyword>
<evidence type="ECO:0000259" key="2">
    <source>
        <dbReference type="Pfam" id="PF01593"/>
    </source>
</evidence>
<dbReference type="PANTHER" id="PTHR42923:SF17">
    <property type="entry name" value="AMINE OXIDASE DOMAIN-CONTAINING PROTEIN"/>
    <property type="match status" value="1"/>
</dbReference>
<feature type="compositionally biased region" description="Basic and acidic residues" evidence="1">
    <location>
        <begin position="1"/>
        <end position="18"/>
    </location>
</feature>
<dbReference type="SUPFAM" id="SSF51905">
    <property type="entry name" value="FAD/NAD(P)-binding domain"/>
    <property type="match status" value="1"/>
</dbReference>
<reference evidence="3 4" key="1">
    <citation type="submission" date="2019-06" db="EMBL/GenBank/DDBJ databases">
        <title>Sequencing the genomes of 1000 actinobacteria strains.</title>
        <authorList>
            <person name="Klenk H.-P."/>
        </authorList>
    </citation>
    <scope>NUCLEOTIDE SEQUENCE [LARGE SCALE GENOMIC DNA]</scope>
    <source>
        <strain evidence="3 4">DSM 45679</strain>
    </source>
</reference>
<evidence type="ECO:0000313" key="3">
    <source>
        <dbReference type="EMBL" id="TQJ01907.1"/>
    </source>
</evidence>
<protein>
    <submittedName>
        <fullName evidence="3">Putative NAD/FAD-binding protein</fullName>
    </submittedName>
</protein>
<evidence type="ECO:0000256" key="1">
    <source>
        <dbReference type="SAM" id="MobiDB-lite"/>
    </source>
</evidence>